<feature type="binding site" evidence="4">
    <location>
        <position position="98"/>
    </location>
    <ligand>
        <name>pyridoxal 5'-phosphate</name>
        <dbReference type="ChEBI" id="CHEBI:597326"/>
    </ligand>
</feature>
<comment type="subunit">
    <text evidence="4 6">Homodimer.</text>
</comment>
<evidence type="ECO:0000313" key="7">
    <source>
        <dbReference type="EMBL" id="SME94919.1"/>
    </source>
</evidence>
<evidence type="ECO:0000256" key="5">
    <source>
        <dbReference type="NCBIfam" id="TIGR01814"/>
    </source>
</evidence>
<proteinExistence type="inferred from homology"/>
<keyword evidence="8" id="KW-1185">Reference proteome</keyword>
<evidence type="ECO:0000256" key="6">
    <source>
        <dbReference type="PIRNR" id="PIRNR038800"/>
    </source>
</evidence>
<dbReference type="AlphaFoldDB" id="A0A1Y6B7Q2"/>
<feature type="binding site" evidence="4">
    <location>
        <position position="204"/>
    </location>
    <ligand>
        <name>pyridoxal 5'-phosphate</name>
        <dbReference type="ChEBI" id="CHEBI:597326"/>
    </ligand>
</feature>
<dbReference type="InterPro" id="IPR015421">
    <property type="entry name" value="PyrdxlP-dep_Trfase_major"/>
</dbReference>
<dbReference type="FunFam" id="3.40.640.10:FF:000107">
    <property type="entry name" value="Kynureninase"/>
    <property type="match status" value="1"/>
</dbReference>
<dbReference type="UniPathway" id="UPA00334">
    <property type="reaction ID" value="UER00455"/>
</dbReference>
<dbReference type="GO" id="GO:0019805">
    <property type="term" value="P:quinolinate biosynthetic process"/>
    <property type="evidence" value="ECO:0007669"/>
    <property type="project" value="UniProtKB-UniRule"/>
</dbReference>
<dbReference type="UniPathway" id="UPA00253">
    <property type="reaction ID" value="UER00329"/>
</dbReference>
<dbReference type="Gene3D" id="3.40.640.10">
    <property type="entry name" value="Type I PLP-dependent aspartate aminotransferase-like (Major domain)"/>
    <property type="match status" value="1"/>
</dbReference>
<dbReference type="NCBIfam" id="TIGR01814">
    <property type="entry name" value="kynureninase"/>
    <property type="match status" value="1"/>
</dbReference>
<gene>
    <name evidence="4" type="primary">kynU</name>
    <name evidence="7" type="ORF">SAMN02745746_00308</name>
</gene>
<keyword evidence="2 4" id="KW-0378">Hydrolase</keyword>
<dbReference type="InterPro" id="IPR015422">
    <property type="entry name" value="PyrdxlP-dep_Trfase_small"/>
</dbReference>
<keyword evidence="1 4" id="KW-0662">Pyridine nucleotide biosynthesis</keyword>
<evidence type="ECO:0000256" key="1">
    <source>
        <dbReference type="ARBA" id="ARBA00022642"/>
    </source>
</evidence>
<dbReference type="GO" id="GO:0009435">
    <property type="term" value="P:NAD+ biosynthetic process"/>
    <property type="evidence" value="ECO:0007669"/>
    <property type="project" value="UniProtKB-UniRule"/>
</dbReference>
<comment type="pathway">
    <text evidence="4 6">Cofactor biosynthesis; NAD(+) biosynthesis; quinolinate from L-kynurenine: step 2/3.</text>
</comment>
<comment type="catalytic activity">
    <reaction evidence="4 6">
        <text>L-kynurenine + H2O = anthranilate + L-alanine + H(+)</text>
        <dbReference type="Rhea" id="RHEA:16813"/>
        <dbReference type="ChEBI" id="CHEBI:15377"/>
        <dbReference type="ChEBI" id="CHEBI:15378"/>
        <dbReference type="ChEBI" id="CHEBI:16567"/>
        <dbReference type="ChEBI" id="CHEBI:57959"/>
        <dbReference type="ChEBI" id="CHEBI:57972"/>
        <dbReference type="EC" id="3.7.1.3"/>
    </reaction>
</comment>
<organism evidence="7 8">
    <name type="scientific">Pseudogulbenkiania subflava DSM 22618</name>
    <dbReference type="NCBI Taxonomy" id="1123014"/>
    <lineage>
        <taxon>Bacteria</taxon>
        <taxon>Pseudomonadati</taxon>
        <taxon>Pseudomonadota</taxon>
        <taxon>Betaproteobacteria</taxon>
        <taxon>Neisseriales</taxon>
        <taxon>Chromobacteriaceae</taxon>
        <taxon>Pseudogulbenkiania</taxon>
    </lineage>
</organism>
<accession>A0A1Y6B7Q2</accession>
<dbReference type="GO" id="GO:0030170">
    <property type="term" value="F:pyridoxal phosphate binding"/>
    <property type="evidence" value="ECO:0007669"/>
    <property type="project" value="UniProtKB-UniRule"/>
</dbReference>
<dbReference type="GO" id="GO:0019441">
    <property type="term" value="P:L-tryptophan catabolic process to kynurenine"/>
    <property type="evidence" value="ECO:0007669"/>
    <property type="project" value="TreeGrafter"/>
</dbReference>
<comment type="cofactor">
    <cofactor evidence="4 6">
        <name>pyridoxal 5'-phosphate</name>
        <dbReference type="ChEBI" id="CHEBI:597326"/>
    </cofactor>
</comment>
<dbReference type="GO" id="GO:0005737">
    <property type="term" value="C:cytoplasm"/>
    <property type="evidence" value="ECO:0007669"/>
    <property type="project" value="UniProtKB-UniRule"/>
</dbReference>
<dbReference type="GO" id="GO:0043420">
    <property type="term" value="P:anthranilate metabolic process"/>
    <property type="evidence" value="ECO:0007669"/>
    <property type="project" value="TreeGrafter"/>
</dbReference>
<dbReference type="PIRSF" id="PIRSF038800">
    <property type="entry name" value="KYNU"/>
    <property type="match status" value="1"/>
</dbReference>
<dbReference type="InterPro" id="IPR015424">
    <property type="entry name" value="PyrdxlP-dep_Trfase"/>
</dbReference>
<dbReference type="RefSeq" id="WP_085274689.1">
    <property type="nucleotide sequence ID" value="NZ_FXAG01000001.1"/>
</dbReference>
<comment type="pathway">
    <text evidence="4 6">Amino-acid degradation; L-kynurenine degradation; L-alanine and anthranilate from L-kynurenine: step 1/1.</text>
</comment>
<reference evidence="8" key="1">
    <citation type="submission" date="2017-04" db="EMBL/GenBank/DDBJ databases">
        <authorList>
            <person name="Varghese N."/>
            <person name="Submissions S."/>
        </authorList>
    </citation>
    <scope>NUCLEOTIDE SEQUENCE [LARGE SCALE GENOMIC DNA]</scope>
    <source>
        <strain evidence="8">DSM 22618</strain>
    </source>
</reference>
<dbReference type="PANTHER" id="PTHR14084">
    <property type="entry name" value="KYNURENINASE"/>
    <property type="match status" value="1"/>
</dbReference>
<dbReference type="EMBL" id="FXAG01000001">
    <property type="protein sequence ID" value="SME94919.1"/>
    <property type="molecule type" value="Genomic_DNA"/>
</dbReference>
<dbReference type="HAMAP" id="MF_01970">
    <property type="entry name" value="Kynureninase"/>
    <property type="match status" value="1"/>
</dbReference>
<dbReference type="Gene3D" id="3.90.1150.10">
    <property type="entry name" value="Aspartate Aminotransferase, domain 1"/>
    <property type="match status" value="1"/>
</dbReference>
<sequence>MHTREACLTADRHDPLAALKHHFDLPAGVIYLDGNSLGVLPKTARARSAEVIDQEWGTGLIRSWNTAGWFDLPARLGDKLGRLIGANGGEVVVTDTTSLNLFKSLAAALRIQQQDHPERRVIVSERDNFPTDLYMIQGMIDLLQQGYQLRLIDDQTPLEQALDDDVAVLLLSHVNYRTGYLYDMVATTALAHRHGILTIWDLAHAAGAVPVDLNGAEADFAVGCTYKYLNGGPGSPAFIWVAARHQDRFWQPLSGWWGHQHPFAMATDYQPASGIRRFLCGTQPIVSMSLIECGLDVALEADMATLRAKSLALTDLFIELVEQRCQGHPLTLVTPREHARRGSHVSFSHPQGFAVMQALIARGVIGDYREPEVLRFGVTPLYLGYADIWDAVDTLKDILDSGSWDRPEFHQRPSVT</sequence>
<feature type="modified residue" description="N6-(pyridoxal phosphate)lysine" evidence="4">
    <location>
        <position position="227"/>
    </location>
</feature>
<dbReference type="Proteomes" id="UP000192920">
    <property type="component" value="Unassembled WGS sequence"/>
</dbReference>
<dbReference type="STRING" id="1123014.SAMN02745746_00308"/>
<comment type="catalytic activity">
    <reaction evidence="6">
        <text>3-hydroxy-L-kynurenine + H2O = 3-hydroxyanthranilate + L-alanine + H(+)</text>
        <dbReference type="Rhea" id="RHEA:25143"/>
        <dbReference type="ChEBI" id="CHEBI:15377"/>
        <dbReference type="ChEBI" id="CHEBI:15378"/>
        <dbReference type="ChEBI" id="CHEBI:36559"/>
        <dbReference type="ChEBI" id="CHEBI:57972"/>
        <dbReference type="ChEBI" id="CHEBI:58125"/>
        <dbReference type="EC" id="3.7.1.3"/>
    </reaction>
</comment>
<dbReference type="SUPFAM" id="SSF53383">
    <property type="entry name" value="PLP-dependent transferases"/>
    <property type="match status" value="1"/>
</dbReference>
<evidence type="ECO:0000256" key="3">
    <source>
        <dbReference type="ARBA" id="ARBA00022898"/>
    </source>
</evidence>
<feature type="binding site" evidence="4">
    <location>
        <position position="256"/>
    </location>
    <ligand>
        <name>pyridoxal 5'-phosphate</name>
        <dbReference type="ChEBI" id="CHEBI:597326"/>
    </ligand>
</feature>
<evidence type="ECO:0000256" key="4">
    <source>
        <dbReference type="HAMAP-Rule" id="MF_01970"/>
    </source>
</evidence>
<feature type="binding site" evidence="4">
    <location>
        <position position="226"/>
    </location>
    <ligand>
        <name>pyridoxal 5'-phosphate</name>
        <dbReference type="ChEBI" id="CHEBI:597326"/>
    </ligand>
</feature>
<dbReference type="InterPro" id="IPR010111">
    <property type="entry name" value="Kynureninase"/>
</dbReference>
<dbReference type="Pfam" id="PF22580">
    <property type="entry name" value="KYNU_C"/>
    <property type="match status" value="1"/>
</dbReference>
<dbReference type="GO" id="GO:0030429">
    <property type="term" value="F:kynureninase activity"/>
    <property type="evidence" value="ECO:0007669"/>
    <property type="project" value="UniProtKB-UniRule"/>
</dbReference>
<comment type="function">
    <text evidence="4 6">Catalyzes the cleavage of L-kynurenine (L-Kyn) and L-3-hydroxykynurenine (L-3OHKyn) into anthranilic acid (AA) and 3-hydroxyanthranilic acid (3-OHAA), respectively.</text>
</comment>
<feature type="binding site" evidence="4">
    <location>
        <position position="201"/>
    </location>
    <ligand>
        <name>pyridoxal 5'-phosphate</name>
        <dbReference type="ChEBI" id="CHEBI:597326"/>
    </ligand>
</feature>
<dbReference type="GO" id="GO:0097053">
    <property type="term" value="P:L-kynurenine catabolic process"/>
    <property type="evidence" value="ECO:0007669"/>
    <property type="project" value="UniProtKB-UniRule"/>
</dbReference>
<dbReference type="PANTHER" id="PTHR14084:SF0">
    <property type="entry name" value="KYNURENINASE"/>
    <property type="match status" value="1"/>
</dbReference>
<dbReference type="EC" id="3.7.1.3" evidence="4 5"/>
<evidence type="ECO:0000313" key="8">
    <source>
        <dbReference type="Proteomes" id="UP000192920"/>
    </source>
</evidence>
<feature type="binding site" evidence="4">
    <location>
        <position position="97"/>
    </location>
    <ligand>
        <name>pyridoxal 5'-phosphate</name>
        <dbReference type="ChEBI" id="CHEBI:597326"/>
    </ligand>
</feature>
<evidence type="ECO:0000256" key="2">
    <source>
        <dbReference type="ARBA" id="ARBA00022801"/>
    </source>
</evidence>
<feature type="binding site" evidence="4">
    <location>
        <position position="282"/>
    </location>
    <ligand>
        <name>pyridoxal 5'-phosphate</name>
        <dbReference type="ChEBI" id="CHEBI:597326"/>
    </ligand>
</feature>
<keyword evidence="3 4" id="KW-0663">Pyridoxal phosphate</keyword>
<comment type="similarity">
    <text evidence="4 6">Belongs to the kynureninase family.</text>
</comment>
<protein>
    <recommendedName>
        <fullName evidence="4 5">Kynureninase</fullName>
        <ecNumber evidence="4 5">3.7.1.3</ecNumber>
    </recommendedName>
    <alternativeName>
        <fullName evidence="4">L-kynurenine hydrolase</fullName>
    </alternativeName>
</protein>
<feature type="binding site" evidence="4">
    <location>
        <begin position="129"/>
        <end position="132"/>
    </location>
    <ligand>
        <name>pyridoxal 5'-phosphate</name>
        <dbReference type="ChEBI" id="CHEBI:597326"/>
    </ligand>
</feature>
<comment type="caution">
    <text evidence="4">Lacks conserved residue(s) required for the propagation of feature annotation.</text>
</comment>
<name>A0A1Y6B7Q2_9NEIS</name>